<proteinExistence type="predicted"/>
<dbReference type="KEGG" id="pif:PITG_20227"/>
<protein>
    <submittedName>
        <fullName evidence="1">Uncharacterized protein</fullName>
    </submittedName>
</protein>
<keyword evidence="2" id="KW-1185">Reference proteome</keyword>
<evidence type="ECO:0000313" key="1">
    <source>
        <dbReference type="EMBL" id="EEY54139.1"/>
    </source>
</evidence>
<dbReference type="Proteomes" id="UP000006643">
    <property type="component" value="Unassembled WGS sequence"/>
</dbReference>
<dbReference type="InParanoid" id="D0P1B3"/>
<evidence type="ECO:0000313" key="2">
    <source>
        <dbReference type="Proteomes" id="UP000006643"/>
    </source>
</evidence>
<dbReference type="VEuPathDB" id="FungiDB:PITG_20227"/>
<gene>
    <name evidence="1" type="ORF">PITG_20227</name>
</gene>
<dbReference type="EMBL" id="DS028243">
    <property type="protein sequence ID" value="EEY54139.1"/>
    <property type="molecule type" value="Genomic_DNA"/>
</dbReference>
<organism evidence="1 2">
    <name type="scientific">Phytophthora infestans (strain T30-4)</name>
    <name type="common">Potato late blight agent</name>
    <dbReference type="NCBI Taxonomy" id="403677"/>
    <lineage>
        <taxon>Eukaryota</taxon>
        <taxon>Sar</taxon>
        <taxon>Stramenopiles</taxon>
        <taxon>Oomycota</taxon>
        <taxon>Peronosporomycetes</taxon>
        <taxon>Peronosporales</taxon>
        <taxon>Peronosporaceae</taxon>
        <taxon>Phytophthora</taxon>
    </lineage>
</organism>
<name>D0P1B3_PHYIT</name>
<accession>D0P1B3</accession>
<dbReference type="GeneID" id="9469950"/>
<reference evidence="2" key="1">
    <citation type="journal article" date="2009" name="Nature">
        <title>Genome sequence and analysis of the Irish potato famine pathogen Phytophthora infestans.</title>
        <authorList>
            <consortium name="The Broad Institute Genome Sequencing Platform"/>
            <person name="Haas B.J."/>
            <person name="Kamoun S."/>
            <person name="Zody M.C."/>
            <person name="Jiang R.H."/>
            <person name="Handsaker R.E."/>
            <person name="Cano L.M."/>
            <person name="Grabherr M."/>
            <person name="Kodira C.D."/>
            <person name="Raffaele S."/>
            <person name="Torto-Alalibo T."/>
            <person name="Bozkurt T.O."/>
            <person name="Ah-Fong A.M."/>
            <person name="Alvarado L."/>
            <person name="Anderson V.L."/>
            <person name="Armstrong M.R."/>
            <person name="Avrova A."/>
            <person name="Baxter L."/>
            <person name="Beynon J."/>
            <person name="Boevink P.C."/>
            <person name="Bollmann S.R."/>
            <person name="Bos J.I."/>
            <person name="Bulone V."/>
            <person name="Cai G."/>
            <person name="Cakir C."/>
            <person name="Carrington J.C."/>
            <person name="Chawner M."/>
            <person name="Conti L."/>
            <person name="Costanzo S."/>
            <person name="Ewan R."/>
            <person name="Fahlgren N."/>
            <person name="Fischbach M.A."/>
            <person name="Fugelstad J."/>
            <person name="Gilroy E.M."/>
            <person name="Gnerre S."/>
            <person name="Green P.J."/>
            <person name="Grenville-Briggs L.J."/>
            <person name="Griffith J."/>
            <person name="Grunwald N.J."/>
            <person name="Horn K."/>
            <person name="Horner N.R."/>
            <person name="Hu C.H."/>
            <person name="Huitema E."/>
            <person name="Jeong D.H."/>
            <person name="Jones A.M."/>
            <person name="Jones J.D."/>
            <person name="Jones R.W."/>
            <person name="Karlsson E.K."/>
            <person name="Kunjeti S.G."/>
            <person name="Lamour K."/>
            <person name="Liu Z."/>
            <person name="Ma L."/>
            <person name="Maclean D."/>
            <person name="Chibucos M.C."/>
            <person name="McDonald H."/>
            <person name="McWalters J."/>
            <person name="Meijer H.J."/>
            <person name="Morgan W."/>
            <person name="Morris P.F."/>
            <person name="Munro C.A."/>
            <person name="O'Neill K."/>
            <person name="Ospina-Giraldo M."/>
            <person name="Pinzon A."/>
            <person name="Pritchard L."/>
            <person name="Ramsahoye B."/>
            <person name="Ren Q."/>
            <person name="Restrepo S."/>
            <person name="Roy S."/>
            <person name="Sadanandom A."/>
            <person name="Savidor A."/>
            <person name="Schornack S."/>
            <person name="Schwartz D.C."/>
            <person name="Schumann U.D."/>
            <person name="Schwessinger B."/>
            <person name="Seyer L."/>
            <person name="Sharpe T."/>
            <person name="Silvar C."/>
            <person name="Song J."/>
            <person name="Studholme D.J."/>
            <person name="Sykes S."/>
            <person name="Thines M."/>
            <person name="van de Vondervoort P.J."/>
            <person name="Phuntumart V."/>
            <person name="Wawra S."/>
            <person name="Weide R."/>
            <person name="Win J."/>
            <person name="Young C."/>
            <person name="Zhou S."/>
            <person name="Fry W."/>
            <person name="Meyers B.C."/>
            <person name="van West P."/>
            <person name="Ristaino J."/>
            <person name="Govers F."/>
            <person name="Birch P.R."/>
            <person name="Whisson S.C."/>
            <person name="Judelson H.S."/>
            <person name="Nusbaum C."/>
        </authorList>
    </citation>
    <scope>NUCLEOTIDE SEQUENCE [LARGE SCALE GENOMIC DNA]</scope>
    <source>
        <strain evidence="2">T30-4</strain>
    </source>
</reference>
<dbReference type="RefSeq" id="XP_002895899.1">
    <property type="nucleotide sequence ID" value="XM_002895853.1"/>
</dbReference>
<sequence length="129" mass="14057">MGITTVDLTPSTEARLFSPTRRRFAAAVLIQASHRTESGPRPIEPCESYKHRQTIFSGSLTSSVSGPSVVAETGDTQESTLYETSAKKQKKVTAPKIVRGTTRSGKKDSIFWDFDGVDGGKDWMTNSSN</sequence>
<dbReference type="HOGENOM" id="CLU_1953058_0_0_1"/>
<dbReference type="AlphaFoldDB" id="D0P1B3"/>